<keyword evidence="6" id="KW-0804">Transcription</keyword>
<feature type="domain" description="Response regulatory" evidence="11">
    <location>
        <begin position="50"/>
        <end position="168"/>
    </location>
</feature>
<gene>
    <name evidence="13" type="ORF">O6P43_027438</name>
</gene>
<comment type="similarity">
    <text evidence="2">Belongs to the ARR-like family.</text>
</comment>
<keyword evidence="3" id="KW-0902">Two-component regulatory system</keyword>
<dbReference type="GO" id="GO:0048511">
    <property type="term" value="P:rhythmic process"/>
    <property type="evidence" value="ECO:0007669"/>
    <property type="project" value="UniProtKB-KW"/>
</dbReference>
<feature type="compositionally biased region" description="Basic and acidic residues" evidence="10">
    <location>
        <begin position="414"/>
        <end position="423"/>
    </location>
</feature>
<sequence length="689" mass="76489">MGEVVVSSEDRMEVELETEEVEKNNKKNEYDDGNREEVSWETFLPRMVIRVLLVEADDSTRQIITALLRKCNYSVVAVRDGLKAWETLKRKPHDIDLILTEVELPSISGFALLTLVMKHHICKNVPVIMMSSRDSISLVLKCMLKGATDFLIKPVRRNELRNLWQHVWRRHALGCHGSPNLTLPQKNIQATSENNSASNDSSDCLTSTQKDDECIEKGTDAQGLSQLKCGSASVLSDVDKVNHEKSKTEKELAKHDSQTREKSIRFISEAALCSEASNFGNFGMKEDHGYSKTVTQEEVVRLECSNTNMITDIDGCKNEPIEHSRQAIDLIGTFGDLPKTLDGNCSFDGSGTNKFDFAPQLELSLRQCPYNPNKQAADEQKTSNRSNASAFSWYGGSKLLQPLFQTMSSSSAKVNDDTSDSHESSQLSEDTMDASQQCDDTSNSHGILTTAFTSHSGAELELQSRRLIAVPGVRFDNIGTGYSHVFPSMIYTQSGTPPEWSPKTACKQENSPFPTSASLQCNPEMQNSEQCYQWSDGASYNLIDQTVHEQNNLDPIEEVRRGSPAAGHSASNSLCNGAVNHFHGSAYGSIFSGSDGNTASALVLENGPQSLNDNGHDIHDGLKTNDPHRFSQREAALTKFRLKRKDRCYEKKVRYQSRKRLAEQRPRVKGQFVRHVHTELPLAGGVTGS</sequence>
<evidence type="ECO:0000256" key="1">
    <source>
        <dbReference type="ARBA" id="ARBA00004123"/>
    </source>
</evidence>
<evidence type="ECO:0000259" key="12">
    <source>
        <dbReference type="PROSITE" id="PS51017"/>
    </source>
</evidence>
<comment type="caution">
    <text evidence="8">Lacks conserved residue(s) required for the propagation of feature annotation.</text>
</comment>
<dbReference type="EMBL" id="JARAOO010000011">
    <property type="protein sequence ID" value="KAJ7951383.1"/>
    <property type="molecule type" value="Genomic_DNA"/>
</dbReference>
<comment type="subcellular location">
    <subcellularLocation>
        <location evidence="1 9">Nucleus</location>
    </subcellularLocation>
</comment>
<dbReference type="AlphaFoldDB" id="A0AAD7L505"/>
<evidence type="ECO:0000256" key="6">
    <source>
        <dbReference type="ARBA" id="ARBA00023163"/>
    </source>
</evidence>
<dbReference type="PROSITE" id="PS50110">
    <property type="entry name" value="RESPONSE_REGULATORY"/>
    <property type="match status" value="1"/>
</dbReference>
<dbReference type="PANTHER" id="PTHR43874">
    <property type="entry name" value="TWO-COMPONENT RESPONSE REGULATOR"/>
    <property type="match status" value="1"/>
</dbReference>
<dbReference type="GO" id="GO:0005634">
    <property type="term" value="C:nucleus"/>
    <property type="evidence" value="ECO:0007669"/>
    <property type="project" value="UniProtKB-SubCell"/>
</dbReference>
<accession>A0AAD7L505</accession>
<dbReference type="InterPro" id="IPR010402">
    <property type="entry name" value="CCT_domain"/>
</dbReference>
<dbReference type="KEGG" id="qsa:O6P43_027438"/>
<keyword evidence="7 9" id="KW-0539">Nucleus</keyword>
<dbReference type="SMART" id="SM00448">
    <property type="entry name" value="REC"/>
    <property type="match status" value="1"/>
</dbReference>
<keyword evidence="5" id="KW-0090">Biological rhythms</keyword>
<dbReference type="InterPro" id="IPR011006">
    <property type="entry name" value="CheY-like_superfamily"/>
</dbReference>
<dbReference type="GO" id="GO:0009736">
    <property type="term" value="P:cytokinin-activated signaling pathway"/>
    <property type="evidence" value="ECO:0007669"/>
    <property type="project" value="InterPro"/>
</dbReference>
<dbReference type="PROSITE" id="PS51017">
    <property type="entry name" value="CCT"/>
    <property type="match status" value="1"/>
</dbReference>
<evidence type="ECO:0000256" key="8">
    <source>
        <dbReference type="PROSITE-ProRule" id="PRU00169"/>
    </source>
</evidence>
<dbReference type="EMBL" id="JARAOO010000011">
    <property type="protein sequence ID" value="KAJ7951382.1"/>
    <property type="molecule type" value="Genomic_DNA"/>
</dbReference>
<dbReference type="PANTHER" id="PTHR43874:SF146">
    <property type="entry name" value="TWO-COMPONENT RESPONSE REGULATOR-LIKE APRR9"/>
    <property type="match status" value="1"/>
</dbReference>
<proteinExistence type="inferred from homology"/>
<evidence type="ECO:0000256" key="3">
    <source>
        <dbReference type="ARBA" id="ARBA00023012"/>
    </source>
</evidence>
<feature type="compositionally biased region" description="Polar residues" evidence="10">
    <location>
        <begin position="424"/>
        <end position="440"/>
    </location>
</feature>
<dbReference type="InterPro" id="IPR001789">
    <property type="entry name" value="Sig_transdc_resp-reg_receiver"/>
</dbReference>
<evidence type="ECO:0000256" key="7">
    <source>
        <dbReference type="ARBA" id="ARBA00023242"/>
    </source>
</evidence>
<feature type="compositionally biased region" description="Basic and acidic residues" evidence="10">
    <location>
        <begin position="21"/>
        <end position="32"/>
    </location>
</feature>
<dbReference type="InterPro" id="IPR045279">
    <property type="entry name" value="ARR-like"/>
</dbReference>
<evidence type="ECO:0000256" key="4">
    <source>
        <dbReference type="ARBA" id="ARBA00023015"/>
    </source>
</evidence>
<feature type="domain" description="CCT" evidence="12">
    <location>
        <begin position="633"/>
        <end position="675"/>
    </location>
</feature>
<dbReference type="GO" id="GO:0000160">
    <property type="term" value="P:phosphorelay signal transduction system"/>
    <property type="evidence" value="ECO:0007669"/>
    <property type="project" value="UniProtKB-KW"/>
</dbReference>
<evidence type="ECO:0000313" key="13">
    <source>
        <dbReference type="EMBL" id="KAJ7951383.1"/>
    </source>
</evidence>
<dbReference type="Proteomes" id="UP001163823">
    <property type="component" value="Chromosome 11"/>
</dbReference>
<keyword evidence="4" id="KW-0805">Transcription regulation</keyword>
<feature type="region of interest" description="Disordered" evidence="10">
    <location>
        <begin position="1"/>
        <end position="32"/>
    </location>
</feature>
<protein>
    <submittedName>
        <fullName evidence="13">Two-component response regulator</fullName>
    </submittedName>
</protein>
<evidence type="ECO:0000256" key="5">
    <source>
        <dbReference type="ARBA" id="ARBA00023108"/>
    </source>
</evidence>
<evidence type="ECO:0000313" key="14">
    <source>
        <dbReference type="Proteomes" id="UP001163823"/>
    </source>
</evidence>
<dbReference type="Pfam" id="PF06203">
    <property type="entry name" value="CCT"/>
    <property type="match status" value="1"/>
</dbReference>
<organism evidence="13 14">
    <name type="scientific">Quillaja saponaria</name>
    <name type="common">Soap bark tree</name>
    <dbReference type="NCBI Taxonomy" id="32244"/>
    <lineage>
        <taxon>Eukaryota</taxon>
        <taxon>Viridiplantae</taxon>
        <taxon>Streptophyta</taxon>
        <taxon>Embryophyta</taxon>
        <taxon>Tracheophyta</taxon>
        <taxon>Spermatophyta</taxon>
        <taxon>Magnoliopsida</taxon>
        <taxon>eudicotyledons</taxon>
        <taxon>Gunneridae</taxon>
        <taxon>Pentapetalae</taxon>
        <taxon>rosids</taxon>
        <taxon>fabids</taxon>
        <taxon>Fabales</taxon>
        <taxon>Quillajaceae</taxon>
        <taxon>Quillaja</taxon>
    </lineage>
</organism>
<evidence type="ECO:0000256" key="2">
    <source>
        <dbReference type="ARBA" id="ARBA00010330"/>
    </source>
</evidence>
<evidence type="ECO:0000256" key="10">
    <source>
        <dbReference type="SAM" id="MobiDB-lite"/>
    </source>
</evidence>
<dbReference type="Pfam" id="PF00072">
    <property type="entry name" value="Response_reg"/>
    <property type="match status" value="1"/>
</dbReference>
<evidence type="ECO:0000259" key="11">
    <source>
        <dbReference type="PROSITE" id="PS50110"/>
    </source>
</evidence>
<keyword evidence="14" id="KW-1185">Reference proteome</keyword>
<comment type="caution">
    <text evidence="13">The sequence shown here is derived from an EMBL/GenBank/DDBJ whole genome shotgun (WGS) entry which is preliminary data.</text>
</comment>
<reference evidence="13" key="1">
    <citation type="journal article" date="2023" name="Science">
        <title>Elucidation of the pathway for biosynthesis of saponin adjuvants from the soapbark tree.</title>
        <authorList>
            <person name="Reed J."/>
            <person name="Orme A."/>
            <person name="El-Demerdash A."/>
            <person name="Owen C."/>
            <person name="Martin L.B.B."/>
            <person name="Misra R.C."/>
            <person name="Kikuchi S."/>
            <person name="Rejzek M."/>
            <person name="Martin A.C."/>
            <person name="Harkess A."/>
            <person name="Leebens-Mack J."/>
            <person name="Louveau T."/>
            <person name="Stephenson M.J."/>
            <person name="Osbourn A."/>
        </authorList>
    </citation>
    <scope>NUCLEOTIDE SEQUENCE</scope>
    <source>
        <strain evidence="13">S10</strain>
    </source>
</reference>
<feature type="region of interest" description="Disordered" evidence="10">
    <location>
        <begin position="410"/>
        <end position="440"/>
    </location>
</feature>
<evidence type="ECO:0000256" key="9">
    <source>
        <dbReference type="PROSITE-ProRule" id="PRU00357"/>
    </source>
</evidence>
<dbReference type="SUPFAM" id="SSF52172">
    <property type="entry name" value="CheY-like"/>
    <property type="match status" value="1"/>
</dbReference>
<name>A0AAD7L505_QUISA</name>
<dbReference type="Gene3D" id="3.40.50.2300">
    <property type="match status" value="1"/>
</dbReference>